<dbReference type="PANTHER" id="PTHR21131">
    <property type="entry name" value="SERINE-TYPE ENDOPEPTIDASE INHIBITOR"/>
    <property type="match status" value="1"/>
</dbReference>
<accession>A0ABN7B347</accession>
<evidence type="ECO:0000259" key="1">
    <source>
        <dbReference type="PROSITE" id="PS51465"/>
    </source>
</evidence>
<sequence>MEHNEKLEIVGFDRCSKNYAALLKTKPFLKACACPRIYDPVCASNGQIFSNKCMMKCYNAEHNEHLVAVDAEQCSPQGSAMFAKQESDDCVCTKEYNPVCGSNLHTYSNPCMFECAAKKTNGLTIMYHSRCIILP</sequence>
<dbReference type="PROSITE" id="PS51465">
    <property type="entry name" value="KAZAL_2"/>
    <property type="match status" value="2"/>
</dbReference>
<feature type="domain" description="Kazal-like" evidence="1">
    <location>
        <begin position="84"/>
        <end position="133"/>
    </location>
</feature>
<dbReference type="GO" id="GO:0004867">
    <property type="term" value="F:serine-type endopeptidase inhibitor activity"/>
    <property type="evidence" value="ECO:0007669"/>
    <property type="project" value="UniProtKB-KW"/>
</dbReference>
<proteinExistence type="predicted"/>
<keyword evidence="3" id="KW-1185">Reference proteome</keyword>
<evidence type="ECO:0000313" key="2">
    <source>
        <dbReference type="EMBL" id="BES97606.1"/>
    </source>
</evidence>
<dbReference type="SMART" id="SM00280">
    <property type="entry name" value="KAZAL"/>
    <property type="match status" value="2"/>
</dbReference>
<gene>
    <name evidence="2" type="ORF">NTJ_10420</name>
</gene>
<keyword evidence="2" id="KW-0646">Protease inhibitor</keyword>
<dbReference type="SUPFAM" id="SSF100895">
    <property type="entry name" value="Kazal-type serine protease inhibitors"/>
    <property type="match status" value="2"/>
</dbReference>
<dbReference type="Pfam" id="PF00050">
    <property type="entry name" value="Kazal_1"/>
    <property type="match status" value="2"/>
</dbReference>
<dbReference type="Gene3D" id="3.30.60.30">
    <property type="match status" value="2"/>
</dbReference>
<dbReference type="CDD" id="cd00104">
    <property type="entry name" value="KAZAL_FS"/>
    <property type="match status" value="2"/>
</dbReference>
<keyword evidence="2" id="KW-0722">Serine protease inhibitor</keyword>
<dbReference type="Proteomes" id="UP001307889">
    <property type="component" value="Chromosome 8"/>
</dbReference>
<evidence type="ECO:0000313" key="3">
    <source>
        <dbReference type="Proteomes" id="UP001307889"/>
    </source>
</evidence>
<reference evidence="2 3" key="1">
    <citation type="submission" date="2023-09" db="EMBL/GenBank/DDBJ databases">
        <title>Nesidiocoris tenuis whole genome shotgun sequence.</title>
        <authorList>
            <person name="Shibata T."/>
            <person name="Shimoda M."/>
            <person name="Kobayashi T."/>
            <person name="Uehara T."/>
        </authorList>
    </citation>
    <scope>NUCLEOTIDE SEQUENCE [LARGE SCALE GENOMIC DNA]</scope>
    <source>
        <strain evidence="2 3">Japan</strain>
    </source>
</reference>
<dbReference type="PROSITE" id="PS00282">
    <property type="entry name" value="KAZAL_1"/>
    <property type="match status" value="1"/>
</dbReference>
<feature type="domain" description="Kazal-like" evidence="1">
    <location>
        <begin position="9"/>
        <end position="76"/>
    </location>
</feature>
<dbReference type="InterPro" id="IPR036058">
    <property type="entry name" value="Kazal_dom_sf"/>
</dbReference>
<dbReference type="InterPro" id="IPR053265">
    <property type="entry name" value="Serpin"/>
</dbReference>
<organism evidence="2 3">
    <name type="scientific">Nesidiocoris tenuis</name>
    <dbReference type="NCBI Taxonomy" id="355587"/>
    <lineage>
        <taxon>Eukaryota</taxon>
        <taxon>Metazoa</taxon>
        <taxon>Ecdysozoa</taxon>
        <taxon>Arthropoda</taxon>
        <taxon>Hexapoda</taxon>
        <taxon>Insecta</taxon>
        <taxon>Pterygota</taxon>
        <taxon>Neoptera</taxon>
        <taxon>Paraneoptera</taxon>
        <taxon>Hemiptera</taxon>
        <taxon>Heteroptera</taxon>
        <taxon>Panheteroptera</taxon>
        <taxon>Cimicomorpha</taxon>
        <taxon>Miridae</taxon>
        <taxon>Dicyphina</taxon>
        <taxon>Nesidiocoris</taxon>
    </lineage>
</organism>
<dbReference type="InterPro" id="IPR002350">
    <property type="entry name" value="Kazal_dom"/>
</dbReference>
<protein>
    <submittedName>
        <fullName evidence="2">Kazal-type serine protease inhibitor domain</fullName>
    </submittedName>
</protein>
<dbReference type="EMBL" id="AP028916">
    <property type="protein sequence ID" value="BES97606.1"/>
    <property type="molecule type" value="Genomic_DNA"/>
</dbReference>
<dbReference type="PANTHER" id="PTHR21131:SF0">
    <property type="entry name" value="GEO10195P1-RELATED"/>
    <property type="match status" value="1"/>
</dbReference>
<name>A0ABN7B347_9HEMI</name>